<dbReference type="PANTHER" id="PTHR33444">
    <property type="entry name" value="SI:DKEY-19B23.12-RELATED"/>
    <property type="match status" value="1"/>
</dbReference>
<evidence type="ECO:0000313" key="4">
    <source>
        <dbReference type="Proteomes" id="UP000824219"/>
    </source>
</evidence>
<accession>A0A9D3SNZ2</accession>
<feature type="transmembrane region" description="Helical" evidence="2">
    <location>
        <begin position="45"/>
        <end position="65"/>
    </location>
</feature>
<organism evidence="3 4">
    <name type="scientific">Hemibagrus wyckioides</name>
    <dbReference type="NCBI Taxonomy" id="337641"/>
    <lineage>
        <taxon>Eukaryota</taxon>
        <taxon>Metazoa</taxon>
        <taxon>Chordata</taxon>
        <taxon>Craniata</taxon>
        <taxon>Vertebrata</taxon>
        <taxon>Euteleostomi</taxon>
        <taxon>Actinopterygii</taxon>
        <taxon>Neopterygii</taxon>
        <taxon>Teleostei</taxon>
        <taxon>Ostariophysi</taxon>
        <taxon>Siluriformes</taxon>
        <taxon>Bagridae</taxon>
        <taxon>Hemibagrus</taxon>
    </lineage>
</organism>
<dbReference type="AlphaFoldDB" id="A0A9D3SNZ2"/>
<feature type="transmembrane region" description="Helical" evidence="2">
    <location>
        <begin position="12"/>
        <end position="33"/>
    </location>
</feature>
<dbReference type="EMBL" id="JAHKSW010000007">
    <property type="protein sequence ID" value="KAG7330230.1"/>
    <property type="molecule type" value="Genomic_DNA"/>
</dbReference>
<evidence type="ECO:0000256" key="2">
    <source>
        <dbReference type="SAM" id="Phobius"/>
    </source>
</evidence>
<dbReference type="OrthoDB" id="6157510at2759"/>
<feature type="transmembrane region" description="Helical" evidence="2">
    <location>
        <begin position="77"/>
        <end position="101"/>
    </location>
</feature>
<keyword evidence="2" id="KW-0812">Transmembrane</keyword>
<comment type="caution">
    <text evidence="3">The sequence shown here is derived from an EMBL/GenBank/DDBJ whole genome shotgun (WGS) entry which is preliminary data.</text>
</comment>
<protein>
    <submittedName>
        <fullName evidence="3">Uncharacterized protein</fullName>
    </submittedName>
</protein>
<dbReference type="SUPFAM" id="SSF103473">
    <property type="entry name" value="MFS general substrate transporter"/>
    <property type="match status" value="1"/>
</dbReference>
<dbReference type="GO" id="GO:0016020">
    <property type="term" value="C:membrane"/>
    <property type="evidence" value="ECO:0007669"/>
    <property type="project" value="UniProtKB-SubCell"/>
</dbReference>
<keyword evidence="2" id="KW-0472">Membrane</keyword>
<evidence type="ECO:0000313" key="3">
    <source>
        <dbReference type="EMBL" id="KAG7330230.1"/>
    </source>
</evidence>
<gene>
    <name evidence="3" type="ORF">KOW79_006452</name>
</gene>
<sequence>METEERSAVQKSFIVMLNLSAWMVLITAVGLGAMHYNECPIQPHIPIYLIIIGVCGLILLMLAYWMNTLREGFWLQICLLCILGIVVFSVVWFLTGTVWVYSIYPPNYNSSAVGHYLPEHYTATYRYTAH</sequence>
<name>A0A9D3SNZ2_9TELE</name>
<evidence type="ECO:0000256" key="1">
    <source>
        <dbReference type="ARBA" id="ARBA00004141"/>
    </source>
</evidence>
<keyword evidence="4" id="KW-1185">Reference proteome</keyword>
<proteinExistence type="predicted"/>
<dbReference type="InterPro" id="IPR036259">
    <property type="entry name" value="MFS_trans_sf"/>
</dbReference>
<dbReference type="Proteomes" id="UP000824219">
    <property type="component" value="Linkage Group LG07"/>
</dbReference>
<keyword evidence="2" id="KW-1133">Transmembrane helix</keyword>
<reference evidence="3 4" key="1">
    <citation type="submission" date="2021-06" db="EMBL/GenBank/DDBJ databases">
        <title>Chromosome-level genome assembly of the red-tail catfish (Hemibagrus wyckioides).</title>
        <authorList>
            <person name="Shao F."/>
        </authorList>
    </citation>
    <scope>NUCLEOTIDE SEQUENCE [LARGE SCALE GENOMIC DNA]</scope>
    <source>
        <strain evidence="3">EC202008001</strain>
        <tissue evidence="3">Blood</tissue>
    </source>
</reference>
<dbReference type="PANTHER" id="PTHR33444:SF2">
    <property type="entry name" value="MARVEL DOMAIN-CONTAINING PROTEIN"/>
    <property type="match status" value="1"/>
</dbReference>
<dbReference type="InterPro" id="IPR040350">
    <property type="entry name" value="TMEM272"/>
</dbReference>
<comment type="subcellular location">
    <subcellularLocation>
        <location evidence="1">Membrane</location>
        <topology evidence="1">Multi-pass membrane protein</topology>
    </subcellularLocation>
</comment>